<feature type="transmembrane region" description="Helical" evidence="1">
    <location>
        <begin position="200"/>
        <end position="220"/>
    </location>
</feature>
<dbReference type="EMBL" id="LNIX01000005">
    <property type="protein sequence ID" value="OXA53823.1"/>
    <property type="molecule type" value="Genomic_DNA"/>
</dbReference>
<gene>
    <name evidence="2" type="ORF">Fcan01_10499</name>
</gene>
<feature type="transmembrane region" description="Helical" evidence="1">
    <location>
        <begin position="50"/>
        <end position="69"/>
    </location>
</feature>
<feature type="transmembrane region" description="Helical" evidence="1">
    <location>
        <begin position="171"/>
        <end position="194"/>
    </location>
</feature>
<feature type="transmembrane region" description="Helical" evidence="1">
    <location>
        <begin position="296"/>
        <end position="320"/>
    </location>
</feature>
<protein>
    <submittedName>
        <fullName evidence="2">Uncharacterized protein</fullName>
    </submittedName>
</protein>
<name>A0A226E890_FOLCA</name>
<keyword evidence="1" id="KW-1133">Transmembrane helix</keyword>
<feature type="transmembrane region" description="Helical" evidence="1">
    <location>
        <begin position="109"/>
        <end position="128"/>
    </location>
</feature>
<dbReference type="Proteomes" id="UP000198287">
    <property type="component" value="Unassembled WGS sequence"/>
</dbReference>
<feature type="transmembrane region" description="Helical" evidence="1">
    <location>
        <begin position="327"/>
        <end position="347"/>
    </location>
</feature>
<proteinExistence type="predicted"/>
<reference evidence="2 3" key="1">
    <citation type="submission" date="2015-12" db="EMBL/GenBank/DDBJ databases">
        <title>The genome of Folsomia candida.</title>
        <authorList>
            <person name="Faddeeva A."/>
            <person name="Derks M.F."/>
            <person name="Anvar Y."/>
            <person name="Smit S."/>
            <person name="Van Straalen N."/>
            <person name="Roelofs D."/>
        </authorList>
    </citation>
    <scope>NUCLEOTIDE SEQUENCE [LARGE SCALE GENOMIC DNA]</scope>
    <source>
        <strain evidence="2 3">VU population</strain>
        <tissue evidence="2">Whole body</tissue>
    </source>
</reference>
<comment type="caution">
    <text evidence="2">The sequence shown here is derived from an EMBL/GenBank/DDBJ whole genome shotgun (WGS) entry which is preliminary data.</text>
</comment>
<keyword evidence="1" id="KW-0812">Transmembrane</keyword>
<dbReference type="AlphaFoldDB" id="A0A226E890"/>
<evidence type="ECO:0000256" key="1">
    <source>
        <dbReference type="SAM" id="Phobius"/>
    </source>
</evidence>
<accession>A0A226E890</accession>
<keyword evidence="3" id="KW-1185">Reference proteome</keyword>
<sequence length="434" mass="49570">MPQSDFRVWSFYAKLYQDMYPFRFTLPWVWDSKRNEIIFARRRFPIFWRIWPYFIGAIGIAGSILYAFLTRHEYFHVAMKGELSNRKFSQNCFSLRVELIEVLFVNPNLVGAVQVMVFSLGAIIIALFRTIASSQEDCIFGLNFLITEVLTLSRELKQKTTIRSKQTKFEVTLKAILISGYILPIPFLLSLIWLKVDPTSFIMSFICGKLPFAIGMSHSLTIKLISFSLRYLIASILTFECMRITSFALLCVILTVNWFSKAIDYLHKTFEGILKNGRLSDGTHFLHFQKILIPLYAAYNFAGLLGFMATLLASVLHILATFATIRLSNVLPVSVWLGMMNLSWVSFTMEIATFQFAAKFNGKSAELLKYFRGAANQLNHSKITKCIYLRRVRSLPTAGVPIGFWGHTLFICTKSTVIEVLTGISDQTMNVSLL</sequence>
<organism evidence="2 3">
    <name type="scientific">Folsomia candida</name>
    <name type="common">Springtail</name>
    <dbReference type="NCBI Taxonomy" id="158441"/>
    <lineage>
        <taxon>Eukaryota</taxon>
        <taxon>Metazoa</taxon>
        <taxon>Ecdysozoa</taxon>
        <taxon>Arthropoda</taxon>
        <taxon>Hexapoda</taxon>
        <taxon>Collembola</taxon>
        <taxon>Entomobryomorpha</taxon>
        <taxon>Isotomoidea</taxon>
        <taxon>Isotomidae</taxon>
        <taxon>Proisotominae</taxon>
        <taxon>Folsomia</taxon>
    </lineage>
</organism>
<evidence type="ECO:0000313" key="2">
    <source>
        <dbReference type="EMBL" id="OXA53823.1"/>
    </source>
</evidence>
<keyword evidence="1" id="KW-0472">Membrane</keyword>
<evidence type="ECO:0000313" key="3">
    <source>
        <dbReference type="Proteomes" id="UP000198287"/>
    </source>
</evidence>
<feature type="transmembrane region" description="Helical" evidence="1">
    <location>
        <begin position="232"/>
        <end position="259"/>
    </location>
</feature>